<dbReference type="InterPro" id="IPR003594">
    <property type="entry name" value="HATPase_dom"/>
</dbReference>
<protein>
    <submittedName>
        <fullName evidence="4">ATP-binding protein</fullName>
    </submittedName>
</protein>
<name>A0ABW7UME6_9ACTN</name>
<keyword evidence="1" id="KW-0418">Kinase</keyword>
<dbReference type="PANTHER" id="PTHR35526">
    <property type="entry name" value="ANTI-SIGMA-F FACTOR RSBW-RELATED"/>
    <property type="match status" value="1"/>
</dbReference>
<dbReference type="PANTHER" id="PTHR35526:SF3">
    <property type="entry name" value="ANTI-SIGMA-F FACTOR RSBW"/>
    <property type="match status" value="1"/>
</dbReference>
<evidence type="ECO:0000313" key="4">
    <source>
        <dbReference type="EMBL" id="MFI1962766.1"/>
    </source>
</evidence>
<dbReference type="SUPFAM" id="SSF55874">
    <property type="entry name" value="ATPase domain of HSP90 chaperone/DNA topoisomerase II/histidine kinase"/>
    <property type="match status" value="1"/>
</dbReference>
<reference evidence="4 5" key="1">
    <citation type="submission" date="2024-10" db="EMBL/GenBank/DDBJ databases">
        <title>The Natural Products Discovery Center: Release of the First 8490 Sequenced Strains for Exploring Actinobacteria Biosynthetic Diversity.</title>
        <authorList>
            <person name="Kalkreuter E."/>
            <person name="Kautsar S.A."/>
            <person name="Yang D."/>
            <person name="Bader C.D."/>
            <person name="Teijaro C.N."/>
            <person name="Fluegel L."/>
            <person name="Davis C.M."/>
            <person name="Simpson J.R."/>
            <person name="Lauterbach L."/>
            <person name="Steele A.D."/>
            <person name="Gui C."/>
            <person name="Meng S."/>
            <person name="Li G."/>
            <person name="Viehrig K."/>
            <person name="Ye F."/>
            <person name="Su P."/>
            <person name="Kiefer A.F."/>
            <person name="Nichols A."/>
            <person name="Cepeda A.J."/>
            <person name="Yan W."/>
            <person name="Fan B."/>
            <person name="Jiang Y."/>
            <person name="Adhikari A."/>
            <person name="Zheng C.-J."/>
            <person name="Schuster L."/>
            <person name="Cowan T.M."/>
            <person name="Smanski M.J."/>
            <person name="Chevrette M.G."/>
            <person name="De Carvalho L.P.S."/>
            <person name="Shen B."/>
        </authorList>
    </citation>
    <scope>NUCLEOTIDE SEQUENCE [LARGE SCALE GENOMIC DNA]</scope>
    <source>
        <strain evidence="4 5">NPDC020327</strain>
    </source>
</reference>
<organism evidence="4 5">
    <name type="scientific">Streptomyces pathocidini</name>
    <dbReference type="NCBI Taxonomy" id="1650571"/>
    <lineage>
        <taxon>Bacteria</taxon>
        <taxon>Bacillati</taxon>
        <taxon>Actinomycetota</taxon>
        <taxon>Actinomycetes</taxon>
        <taxon>Kitasatosporales</taxon>
        <taxon>Streptomycetaceae</taxon>
        <taxon>Streptomyces</taxon>
    </lineage>
</organism>
<dbReference type="InterPro" id="IPR036890">
    <property type="entry name" value="HATPase_C_sf"/>
</dbReference>
<dbReference type="Gene3D" id="3.30.565.10">
    <property type="entry name" value="Histidine kinase-like ATPase, C-terminal domain"/>
    <property type="match status" value="1"/>
</dbReference>
<dbReference type="GO" id="GO:0005524">
    <property type="term" value="F:ATP binding"/>
    <property type="evidence" value="ECO:0007669"/>
    <property type="project" value="UniProtKB-KW"/>
</dbReference>
<dbReference type="Proteomes" id="UP001611548">
    <property type="component" value="Unassembled WGS sequence"/>
</dbReference>
<keyword evidence="1" id="KW-0723">Serine/threonine-protein kinase</keyword>
<feature type="domain" description="Histidine kinase/HSP90-like ATPase" evidence="3">
    <location>
        <begin position="28"/>
        <end position="141"/>
    </location>
</feature>
<evidence type="ECO:0000256" key="2">
    <source>
        <dbReference type="SAM" id="MobiDB-lite"/>
    </source>
</evidence>
<dbReference type="CDD" id="cd16936">
    <property type="entry name" value="HATPase_RsbW-like"/>
    <property type="match status" value="1"/>
</dbReference>
<dbReference type="RefSeq" id="WP_398717919.1">
    <property type="nucleotide sequence ID" value="NZ_JBIRWE010000001.1"/>
</dbReference>
<proteinExistence type="predicted"/>
<dbReference type="Pfam" id="PF13581">
    <property type="entry name" value="HATPase_c_2"/>
    <property type="match status" value="1"/>
</dbReference>
<evidence type="ECO:0000256" key="1">
    <source>
        <dbReference type="ARBA" id="ARBA00022527"/>
    </source>
</evidence>
<dbReference type="EMBL" id="JBIRWE010000001">
    <property type="protein sequence ID" value="MFI1962766.1"/>
    <property type="molecule type" value="Genomic_DNA"/>
</dbReference>
<keyword evidence="1" id="KW-0808">Transferase</keyword>
<evidence type="ECO:0000313" key="5">
    <source>
        <dbReference type="Proteomes" id="UP001611548"/>
    </source>
</evidence>
<comment type="caution">
    <text evidence="4">The sequence shown here is derived from an EMBL/GenBank/DDBJ whole genome shotgun (WGS) entry which is preliminary data.</text>
</comment>
<keyword evidence="4" id="KW-0547">Nucleotide-binding</keyword>
<keyword evidence="4" id="KW-0067">ATP-binding</keyword>
<dbReference type="InterPro" id="IPR050267">
    <property type="entry name" value="Anti-sigma-factor_SerPK"/>
</dbReference>
<keyword evidence="5" id="KW-1185">Reference proteome</keyword>
<evidence type="ECO:0000259" key="3">
    <source>
        <dbReference type="Pfam" id="PF13581"/>
    </source>
</evidence>
<feature type="region of interest" description="Disordered" evidence="2">
    <location>
        <begin position="151"/>
        <end position="175"/>
    </location>
</feature>
<accession>A0ABW7UME6</accession>
<gene>
    <name evidence="4" type="ORF">ACH429_01240</name>
</gene>
<sequence length="175" mass="19009">MSVQTRSLDSVTVREFRRRFCATRYGARLARQVAVDRLEGWGIAYGSELSDRVAAVVGELAANAVLHGRVPGRDFEVCLRVGAGALQVEVSDARGEERPPPAEQLVLPAADSERGWGLWVVQAVADRWEVVERVGVGKTVAAEFREPDLGVLGREPASRNRPSPRTGPLPKLALS</sequence>